<name>A0A926ELW3_9FIRM</name>
<comment type="subcellular location">
    <subcellularLocation>
        <location evidence="1">Cell membrane</location>
        <topology evidence="1">Multi-pass membrane protein</topology>
    </subcellularLocation>
</comment>
<feature type="transmembrane region" description="Helical" evidence="14">
    <location>
        <begin position="41"/>
        <end position="62"/>
    </location>
</feature>
<evidence type="ECO:0000313" key="16">
    <source>
        <dbReference type="Proteomes" id="UP000623678"/>
    </source>
</evidence>
<evidence type="ECO:0000256" key="7">
    <source>
        <dbReference type="ARBA" id="ARBA00022692"/>
    </source>
</evidence>
<keyword evidence="3" id="KW-0813">Transport</keyword>
<evidence type="ECO:0000256" key="13">
    <source>
        <dbReference type="ARBA" id="ARBA00042859"/>
    </source>
</evidence>
<keyword evidence="9 14" id="KW-0472">Membrane</keyword>
<evidence type="ECO:0000256" key="2">
    <source>
        <dbReference type="ARBA" id="ARBA00011738"/>
    </source>
</evidence>
<comment type="caution">
    <text evidence="15">The sequence shown here is derived from an EMBL/GenBank/DDBJ whole genome shotgun (WGS) entry which is preliminary data.</text>
</comment>
<feature type="transmembrane region" description="Helical" evidence="14">
    <location>
        <begin position="258"/>
        <end position="277"/>
    </location>
</feature>
<evidence type="ECO:0000256" key="11">
    <source>
        <dbReference type="ARBA" id="ARBA00038218"/>
    </source>
</evidence>
<feature type="transmembrane region" description="Helical" evidence="14">
    <location>
        <begin position="100"/>
        <end position="116"/>
    </location>
</feature>
<keyword evidence="8 14" id="KW-1133">Transmembrane helix</keyword>
<protein>
    <recommendedName>
        <fullName evidence="12">Ascorbate-specific PTS system EIIC component</fullName>
    </recommendedName>
    <alternativeName>
        <fullName evidence="13">Ascorbate-specific permease IIC component UlaA</fullName>
    </alternativeName>
</protein>
<proteinExistence type="inferred from homology"/>
<dbReference type="GO" id="GO:0009401">
    <property type="term" value="P:phosphoenolpyruvate-dependent sugar phosphotransferase system"/>
    <property type="evidence" value="ECO:0007669"/>
    <property type="project" value="UniProtKB-KW"/>
</dbReference>
<keyword evidence="7 14" id="KW-0812">Transmembrane</keyword>
<evidence type="ECO:0000256" key="14">
    <source>
        <dbReference type="SAM" id="Phobius"/>
    </source>
</evidence>
<feature type="transmembrane region" description="Helical" evidence="14">
    <location>
        <begin position="6"/>
        <end position="29"/>
    </location>
</feature>
<dbReference type="AlphaFoldDB" id="A0A926ELW3"/>
<dbReference type="RefSeq" id="WP_262394584.1">
    <property type="nucleotide sequence ID" value="NZ_JACRTD010000002.1"/>
</dbReference>
<dbReference type="Proteomes" id="UP000623678">
    <property type="component" value="Unassembled WGS sequence"/>
</dbReference>
<feature type="transmembrane region" description="Helical" evidence="14">
    <location>
        <begin position="128"/>
        <end position="146"/>
    </location>
</feature>
<feature type="transmembrane region" description="Helical" evidence="14">
    <location>
        <begin position="346"/>
        <end position="365"/>
    </location>
</feature>
<feature type="transmembrane region" description="Helical" evidence="14">
    <location>
        <begin position="151"/>
        <end position="171"/>
    </location>
</feature>
<evidence type="ECO:0000256" key="8">
    <source>
        <dbReference type="ARBA" id="ARBA00022989"/>
    </source>
</evidence>
<dbReference type="Pfam" id="PF03611">
    <property type="entry name" value="EIIC-GAT"/>
    <property type="match status" value="1"/>
</dbReference>
<evidence type="ECO:0000313" key="15">
    <source>
        <dbReference type="EMBL" id="MBC8584765.1"/>
    </source>
</evidence>
<dbReference type="EMBL" id="JACRTD010000002">
    <property type="protein sequence ID" value="MBC8584765.1"/>
    <property type="molecule type" value="Genomic_DNA"/>
</dbReference>
<evidence type="ECO:0000256" key="6">
    <source>
        <dbReference type="ARBA" id="ARBA00022683"/>
    </source>
</evidence>
<organism evidence="15 16">
    <name type="scientific">Youxingia wuxianensis</name>
    <dbReference type="NCBI Taxonomy" id="2763678"/>
    <lineage>
        <taxon>Bacteria</taxon>
        <taxon>Bacillati</taxon>
        <taxon>Bacillota</taxon>
        <taxon>Clostridia</taxon>
        <taxon>Eubacteriales</taxon>
        <taxon>Oscillospiraceae</taxon>
        <taxon>Youxingia</taxon>
    </lineage>
</organism>
<accession>A0A926ELW3</accession>
<evidence type="ECO:0000256" key="3">
    <source>
        <dbReference type="ARBA" id="ARBA00022448"/>
    </source>
</evidence>
<evidence type="ECO:0000256" key="5">
    <source>
        <dbReference type="ARBA" id="ARBA00022597"/>
    </source>
</evidence>
<sequence length="437" mass="45934">MGILNFIIDNILINASMILGLVALIGLLLQRKSASECISGTFKTMMGFMILSSGAGVIVGSLENFSVWFAAGLGIDGAVASIEAVLAVAMQEATIGRDIALVYAGIFVVNILIARFTKFKYVFLNGEAPIYMAMISILFGVGLCGLGHTAAVIIGAILGGICCIIFPAMAQPFVRKITGSDDIALGHFCTLGYVLSAWVSKLTGDPSKSTEDTKISTKLSFLQDTYLAVGSVMVPLYILVAILAGPEVCAEAAGNKNYIVYALLQGITFCVGLFILLTGVRLLIAELVPAFAGIAQKIVPGARPALDCPVLFTYAPNAIVYGFVFTTIGTVIGMFLWPLFGLPMVIPGIMSNFFAGGTAAIFANATGGRRGTIIASIVHGLFISLLPALVAPYLGQIVIEGLPSLAAYTMTDVDCVSMGLFYSWLLRPILGFMGISV</sequence>
<comment type="subunit">
    <text evidence="2">Homodimer.</text>
</comment>
<keyword evidence="4" id="KW-1003">Cell membrane</keyword>
<dbReference type="InterPro" id="IPR051562">
    <property type="entry name" value="Ascorbate-PTS_EIIC"/>
</dbReference>
<feature type="transmembrane region" description="Helical" evidence="14">
    <location>
        <begin position="377"/>
        <end position="399"/>
    </location>
</feature>
<dbReference type="InterPro" id="IPR004703">
    <property type="entry name" value="PTS_sugar-sp_permease"/>
</dbReference>
<keyword evidence="5" id="KW-0762">Sugar transport</keyword>
<evidence type="ECO:0000256" key="10">
    <source>
        <dbReference type="ARBA" id="ARBA00037387"/>
    </source>
</evidence>
<evidence type="ECO:0000256" key="12">
    <source>
        <dbReference type="ARBA" id="ARBA00039702"/>
    </source>
</evidence>
<keyword evidence="6" id="KW-0598">Phosphotransferase system</keyword>
<comment type="similarity">
    <text evidence="11">Belongs to the UlaA family.</text>
</comment>
<comment type="function">
    <text evidence="10">The phosphoenolpyruvate-dependent sugar phosphotransferase system (sugar PTS), a major carbohydrate active transport system, catalyzes the phosphorylation of incoming sugar substrates concomitantly with their translocation across the cell membrane. The enzyme II UlaABC PTS system is involved in ascorbate transport.</text>
</comment>
<keyword evidence="16" id="KW-1185">Reference proteome</keyword>
<feature type="transmembrane region" description="Helical" evidence="14">
    <location>
        <begin position="319"/>
        <end position="340"/>
    </location>
</feature>
<feature type="transmembrane region" description="Helical" evidence="14">
    <location>
        <begin position="68"/>
        <end position="88"/>
    </location>
</feature>
<dbReference type="PANTHER" id="PTHR33843:SF4">
    <property type="entry name" value="ASCORBATE-SPECIFIC PTS SYSTEM EIIC COMPONENT"/>
    <property type="match status" value="1"/>
</dbReference>
<gene>
    <name evidence="15" type="ORF">H8705_04135</name>
</gene>
<reference evidence="15" key="1">
    <citation type="submission" date="2020-08" db="EMBL/GenBank/DDBJ databases">
        <title>Genome public.</title>
        <authorList>
            <person name="Liu C."/>
            <person name="Sun Q."/>
        </authorList>
    </citation>
    <scope>NUCLEOTIDE SEQUENCE</scope>
    <source>
        <strain evidence="15">NSJ-64</strain>
    </source>
</reference>
<evidence type="ECO:0000256" key="9">
    <source>
        <dbReference type="ARBA" id="ARBA00023136"/>
    </source>
</evidence>
<feature type="transmembrane region" description="Helical" evidence="14">
    <location>
        <begin position="225"/>
        <end position="246"/>
    </location>
</feature>
<dbReference type="PANTHER" id="PTHR33843">
    <property type="entry name" value="ASCORBATE-SPECIFIC PTS SYSTEM EIIC COMPONENT"/>
    <property type="match status" value="1"/>
</dbReference>
<evidence type="ECO:0000256" key="4">
    <source>
        <dbReference type="ARBA" id="ARBA00022475"/>
    </source>
</evidence>
<dbReference type="GO" id="GO:0005886">
    <property type="term" value="C:plasma membrane"/>
    <property type="evidence" value="ECO:0007669"/>
    <property type="project" value="UniProtKB-SubCell"/>
</dbReference>
<evidence type="ECO:0000256" key="1">
    <source>
        <dbReference type="ARBA" id="ARBA00004651"/>
    </source>
</evidence>